<evidence type="ECO:0000313" key="3">
    <source>
        <dbReference type="Proteomes" id="UP000054771"/>
    </source>
</evidence>
<dbReference type="AlphaFoldDB" id="A0A0U5G8E8"/>
<dbReference type="GO" id="GO:0016747">
    <property type="term" value="F:acyltransferase activity, transferring groups other than amino-acyl groups"/>
    <property type="evidence" value="ECO:0007669"/>
    <property type="project" value="InterPro"/>
</dbReference>
<dbReference type="InterPro" id="IPR016181">
    <property type="entry name" value="Acyl_CoA_acyltransferase"/>
</dbReference>
<evidence type="ECO:0000259" key="1">
    <source>
        <dbReference type="PROSITE" id="PS51186"/>
    </source>
</evidence>
<feature type="domain" description="N-acetyltransferase" evidence="1">
    <location>
        <begin position="201"/>
        <end position="347"/>
    </location>
</feature>
<dbReference type="InterPro" id="IPR000182">
    <property type="entry name" value="GNAT_dom"/>
</dbReference>
<dbReference type="PROSITE" id="PS51186">
    <property type="entry name" value="GNAT"/>
    <property type="match status" value="2"/>
</dbReference>
<dbReference type="SUPFAM" id="SSF55729">
    <property type="entry name" value="Acyl-CoA N-acyltransferases (Nat)"/>
    <property type="match status" value="2"/>
</dbReference>
<dbReference type="OMA" id="NQHHEVM"/>
<dbReference type="PANTHER" id="PTHR43617">
    <property type="entry name" value="L-AMINO ACID N-ACETYLTRANSFERASE"/>
    <property type="match status" value="1"/>
</dbReference>
<dbReference type="STRING" id="454130.A0A0U5G8E8"/>
<dbReference type="Gene3D" id="3.40.630.30">
    <property type="match status" value="2"/>
</dbReference>
<dbReference type="InterPro" id="IPR050276">
    <property type="entry name" value="MshD_Acetyltransferase"/>
</dbReference>
<gene>
    <name evidence="2" type="ORF">ASPCAL10360</name>
</gene>
<sequence>MFQSKLILPDTMPEPQFQISPLDISADLAGVTSVWNASLPDYPLPASSLQKLIPKPTAHHLVARTSSHSPTTSGGKIIGFVLTYQSPTHHSGPSGYLAVLAVHPKHHNKGIGTALISDILTFYRAKYTPCNVILGSSFPRFWPGVPRDLPDGVVNFFAKRGFRFRDPGMRSVDLFRVIKGFDIEREANVSRYVERAREGGFTFGVLREDGFEECIEGQRRNFADNAAWVEMFETLDPNTHPSSIMVAYAPGGKQIGWTLMLSPSSPILQENWALPPLCGPDTGLIGCVGIDQDARGTGIGLALVSHAMEDMRNRGIRGVFVDWVAMEGYYEKLGFEVWRGYRVAGVS</sequence>
<organism evidence="2 3">
    <name type="scientific">Aspergillus calidoustus</name>
    <dbReference type="NCBI Taxonomy" id="454130"/>
    <lineage>
        <taxon>Eukaryota</taxon>
        <taxon>Fungi</taxon>
        <taxon>Dikarya</taxon>
        <taxon>Ascomycota</taxon>
        <taxon>Pezizomycotina</taxon>
        <taxon>Eurotiomycetes</taxon>
        <taxon>Eurotiomycetidae</taxon>
        <taxon>Eurotiales</taxon>
        <taxon>Aspergillaceae</taxon>
        <taxon>Aspergillus</taxon>
        <taxon>Aspergillus subgen. Nidulantes</taxon>
    </lineage>
</organism>
<dbReference type="OrthoDB" id="47059at2759"/>
<dbReference type="Proteomes" id="UP000054771">
    <property type="component" value="Unassembled WGS sequence"/>
</dbReference>
<dbReference type="Pfam" id="PF00583">
    <property type="entry name" value="Acetyltransf_1"/>
    <property type="match status" value="2"/>
</dbReference>
<dbReference type="EMBL" id="CDMC01000009">
    <property type="protein sequence ID" value="CEL07197.1"/>
    <property type="molecule type" value="Genomic_DNA"/>
</dbReference>
<dbReference type="CDD" id="cd04301">
    <property type="entry name" value="NAT_SF"/>
    <property type="match status" value="2"/>
</dbReference>
<reference evidence="3" key="1">
    <citation type="journal article" date="2016" name="Genome Announc.">
        <title>Draft genome sequences of fungus Aspergillus calidoustus.</title>
        <authorList>
            <person name="Horn F."/>
            <person name="Linde J."/>
            <person name="Mattern D.J."/>
            <person name="Walther G."/>
            <person name="Guthke R."/>
            <person name="Scherlach K."/>
            <person name="Martin K."/>
            <person name="Brakhage A.A."/>
            <person name="Petzke L."/>
            <person name="Valiante V."/>
        </authorList>
    </citation>
    <scope>NUCLEOTIDE SEQUENCE [LARGE SCALE GENOMIC DNA]</scope>
    <source>
        <strain evidence="3">SF006504</strain>
    </source>
</reference>
<accession>A0A0U5G8E8</accession>
<name>A0A0U5G8E8_ASPCI</name>
<evidence type="ECO:0000313" key="2">
    <source>
        <dbReference type="EMBL" id="CEL07197.1"/>
    </source>
</evidence>
<feature type="domain" description="N-acetyltransferase" evidence="1">
    <location>
        <begin position="17"/>
        <end position="184"/>
    </location>
</feature>
<keyword evidence="3" id="KW-1185">Reference proteome</keyword>
<protein>
    <recommendedName>
        <fullName evidence="1">N-acetyltransferase domain-containing protein</fullName>
    </recommendedName>
</protein>
<proteinExistence type="predicted"/>